<dbReference type="EMBL" id="PVWJ01000091">
    <property type="protein sequence ID" value="PSB01734.1"/>
    <property type="molecule type" value="Genomic_DNA"/>
</dbReference>
<keyword evidence="2" id="KW-1185">Reference proteome</keyword>
<dbReference type="Proteomes" id="UP000238762">
    <property type="component" value="Unassembled WGS sequence"/>
</dbReference>
<organism evidence="1 2">
    <name type="scientific">Merismopedia glauca CCAP 1448/3</name>
    <dbReference type="NCBI Taxonomy" id="1296344"/>
    <lineage>
        <taxon>Bacteria</taxon>
        <taxon>Bacillati</taxon>
        <taxon>Cyanobacteriota</taxon>
        <taxon>Cyanophyceae</taxon>
        <taxon>Synechococcales</taxon>
        <taxon>Merismopediaceae</taxon>
        <taxon>Merismopedia</taxon>
    </lineage>
</organism>
<evidence type="ECO:0000313" key="1">
    <source>
        <dbReference type="EMBL" id="PSB01734.1"/>
    </source>
</evidence>
<protein>
    <submittedName>
        <fullName evidence="1">Uncharacterized protein</fullName>
    </submittedName>
</protein>
<accession>A0A2T1C0K7</accession>
<proteinExistence type="predicted"/>
<reference evidence="1 2" key="2">
    <citation type="submission" date="2018-03" db="EMBL/GenBank/DDBJ databases">
        <title>The ancient ancestry and fast evolution of plastids.</title>
        <authorList>
            <person name="Moore K.R."/>
            <person name="Magnabosco C."/>
            <person name="Momper L."/>
            <person name="Gold D.A."/>
            <person name="Bosak T."/>
            <person name="Fournier G.P."/>
        </authorList>
    </citation>
    <scope>NUCLEOTIDE SEQUENCE [LARGE SCALE GENOMIC DNA]</scope>
    <source>
        <strain evidence="1 2">CCAP 1448/3</strain>
    </source>
</reference>
<name>A0A2T1C0K7_9CYAN</name>
<sequence length="63" mass="7494">MAKKPRVIRLTKTEFELDDGRVYQHAIELEPDEVPTIEEFQGYYDHWLSLLGNNDDRTIVNHH</sequence>
<dbReference type="AlphaFoldDB" id="A0A2T1C0K7"/>
<comment type="caution">
    <text evidence="1">The sequence shown here is derived from an EMBL/GenBank/DDBJ whole genome shotgun (WGS) entry which is preliminary data.</text>
</comment>
<gene>
    <name evidence="1" type="ORF">C7B64_16775</name>
</gene>
<dbReference type="RefSeq" id="WP_106289805.1">
    <property type="nucleotide sequence ID" value="NZ_CAWNTC010000119.1"/>
</dbReference>
<reference evidence="1 2" key="1">
    <citation type="submission" date="2018-02" db="EMBL/GenBank/DDBJ databases">
        <authorList>
            <person name="Cohen D.B."/>
            <person name="Kent A.D."/>
        </authorList>
    </citation>
    <scope>NUCLEOTIDE SEQUENCE [LARGE SCALE GENOMIC DNA]</scope>
    <source>
        <strain evidence="1 2">CCAP 1448/3</strain>
    </source>
</reference>
<evidence type="ECO:0000313" key="2">
    <source>
        <dbReference type="Proteomes" id="UP000238762"/>
    </source>
</evidence>